<reference evidence="1" key="1">
    <citation type="submission" date="2018-11" db="EMBL/GenBank/DDBJ databases">
        <authorList>
            <consortium name="Genoscope - CEA"/>
            <person name="William W."/>
        </authorList>
    </citation>
    <scope>NUCLEOTIDE SEQUENCE</scope>
</reference>
<sequence>MIFILCPQSMKGRGCLYSRRSIVRRNYGLVSLSLR</sequence>
<protein>
    <submittedName>
        <fullName evidence="1">Uncharacterized protein</fullName>
    </submittedName>
</protein>
<gene>
    <name evidence="1" type="ORF">BOLC6T38163H</name>
</gene>
<dbReference type="EMBL" id="LR031880">
    <property type="protein sequence ID" value="VDD62710.1"/>
    <property type="molecule type" value="Genomic_DNA"/>
</dbReference>
<dbReference type="AlphaFoldDB" id="A0A3P6GBE3"/>
<organism evidence="1">
    <name type="scientific">Brassica oleracea</name>
    <name type="common">Wild cabbage</name>
    <dbReference type="NCBI Taxonomy" id="3712"/>
    <lineage>
        <taxon>Eukaryota</taxon>
        <taxon>Viridiplantae</taxon>
        <taxon>Streptophyta</taxon>
        <taxon>Embryophyta</taxon>
        <taxon>Tracheophyta</taxon>
        <taxon>Spermatophyta</taxon>
        <taxon>Magnoliopsida</taxon>
        <taxon>eudicotyledons</taxon>
        <taxon>Gunneridae</taxon>
        <taxon>Pentapetalae</taxon>
        <taxon>rosids</taxon>
        <taxon>malvids</taxon>
        <taxon>Brassicales</taxon>
        <taxon>Brassicaceae</taxon>
        <taxon>Brassiceae</taxon>
        <taxon>Brassica</taxon>
    </lineage>
</organism>
<accession>A0A3P6GBE3</accession>
<proteinExistence type="predicted"/>
<evidence type="ECO:0000313" key="1">
    <source>
        <dbReference type="EMBL" id="VDD62710.1"/>
    </source>
</evidence>
<name>A0A3P6GBE3_BRAOL</name>